<sequence>MLNTSLSSIMLENINIKPGEYLPAYFYRLKEYADFFAPKEFLSLFQISSPRLIGETMPRWAVKFAVQAYGRKRFDDVLTDNMVGKYWQGFISRDVLNAHVKTQLNDKATGRVLFNAEKLLMPYQSLKYCSKCHDEEIRAKGFAIWKADHQAMTAFICHQHNTALRQRLVSEFNGFECSGDFFDKSFFSTPHITLFHRWLDWETKLLMRSGIEYQREQVELHKRVFMESSFYSHSPSKVSVTLNKQWQSALQRYFTVLFPNLQSFAEVTANNIAFKASAMMAENGSIHPLMFLLFKFFYMHEYRP</sequence>
<evidence type="ECO:0008006" key="3">
    <source>
        <dbReference type="Google" id="ProtNLM"/>
    </source>
</evidence>
<evidence type="ECO:0000313" key="2">
    <source>
        <dbReference type="Proteomes" id="UP000063991"/>
    </source>
</evidence>
<dbReference type="AlphaFoldDB" id="A0A126PWJ1"/>
<name>A0A126PWJ1_ALTMA</name>
<gene>
    <name evidence="1" type="ORF">AVL55_03795</name>
</gene>
<dbReference type="EMBL" id="CP014323">
    <property type="protein sequence ID" value="AMJ97361.1"/>
    <property type="molecule type" value="Genomic_DNA"/>
</dbReference>
<organism evidence="1 2">
    <name type="scientific">Alteromonas macleodii</name>
    <name type="common">Pseudoalteromonas macleodii</name>
    <dbReference type="NCBI Taxonomy" id="28108"/>
    <lineage>
        <taxon>Bacteria</taxon>
        <taxon>Pseudomonadati</taxon>
        <taxon>Pseudomonadota</taxon>
        <taxon>Gammaproteobacteria</taxon>
        <taxon>Alteromonadales</taxon>
        <taxon>Alteromonadaceae</taxon>
        <taxon>Alteromonas/Salinimonas group</taxon>
        <taxon>Alteromonas</taxon>
    </lineage>
</organism>
<reference evidence="1 2" key="1">
    <citation type="submission" date="2015-12" db="EMBL/GenBank/DDBJ databases">
        <authorList>
            <person name="Shamseldin A."/>
            <person name="Moawad H."/>
            <person name="Abd El-Rahim W.M."/>
            <person name="Sadowsky M.J."/>
        </authorList>
    </citation>
    <scope>NUCLEOTIDE SEQUENCE [LARGE SCALE GENOMIC DNA]</scope>
    <source>
        <strain evidence="1 2">D7</strain>
    </source>
</reference>
<proteinExistence type="predicted"/>
<dbReference type="Proteomes" id="UP000063991">
    <property type="component" value="Chromosome"/>
</dbReference>
<dbReference type="RefSeq" id="WP_061094294.1">
    <property type="nucleotide sequence ID" value="NZ_CP014323.1"/>
</dbReference>
<evidence type="ECO:0000313" key="1">
    <source>
        <dbReference type="EMBL" id="AMJ97361.1"/>
    </source>
</evidence>
<dbReference type="OrthoDB" id="6402196at2"/>
<accession>A0A126PWJ1</accession>
<protein>
    <recommendedName>
        <fullName evidence="3">TniQ protein</fullName>
    </recommendedName>
</protein>